<dbReference type="PANTHER" id="PTHR24345:SF0">
    <property type="entry name" value="CELL CYCLE SERINE_THREONINE-PROTEIN KINASE CDC5_MSD2"/>
    <property type="match status" value="1"/>
</dbReference>
<feature type="transmembrane region" description="Helical" evidence="6">
    <location>
        <begin position="7"/>
        <end position="24"/>
    </location>
</feature>
<evidence type="ECO:0000256" key="5">
    <source>
        <dbReference type="ARBA" id="ARBA00022840"/>
    </source>
</evidence>
<reference evidence="8" key="1">
    <citation type="submission" date="2022-01" db="EMBL/GenBank/DDBJ databases">
        <title>Genome Sequence Resource for Two Populations of Ditylenchus destructor, the Migratory Endoparasitic Phytonematode.</title>
        <authorList>
            <person name="Zhang H."/>
            <person name="Lin R."/>
            <person name="Xie B."/>
        </authorList>
    </citation>
    <scope>NUCLEOTIDE SEQUENCE</scope>
    <source>
        <strain evidence="8">BazhouSP</strain>
    </source>
</reference>
<dbReference type="PROSITE" id="PS50011">
    <property type="entry name" value="PROTEIN_KINASE_DOM"/>
    <property type="match status" value="1"/>
</dbReference>
<proteinExistence type="predicted"/>
<evidence type="ECO:0000313" key="8">
    <source>
        <dbReference type="EMBL" id="KAI1706512.1"/>
    </source>
</evidence>
<keyword evidence="9" id="KW-1185">Reference proteome</keyword>
<keyword evidence="3" id="KW-0547">Nucleotide-binding</keyword>
<keyword evidence="2" id="KW-0808">Transferase</keyword>
<dbReference type="EMBL" id="JAKKPZ010000047">
    <property type="protein sequence ID" value="KAI1706512.1"/>
    <property type="molecule type" value="Genomic_DNA"/>
</dbReference>
<keyword evidence="6" id="KW-0472">Membrane</keyword>
<evidence type="ECO:0000259" key="7">
    <source>
        <dbReference type="PROSITE" id="PS50011"/>
    </source>
</evidence>
<dbReference type="PANTHER" id="PTHR24345">
    <property type="entry name" value="SERINE/THREONINE-PROTEIN KINASE PLK"/>
    <property type="match status" value="1"/>
</dbReference>
<dbReference type="Pfam" id="PF00069">
    <property type="entry name" value="Pkinase"/>
    <property type="match status" value="1"/>
</dbReference>
<organism evidence="8 9">
    <name type="scientific">Ditylenchus destructor</name>
    <dbReference type="NCBI Taxonomy" id="166010"/>
    <lineage>
        <taxon>Eukaryota</taxon>
        <taxon>Metazoa</taxon>
        <taxon>Ecdysozoa</taxon>
        <taxon>Nematoda</taxon>
        <taxon>Chromadorea</taxon>
        <taxon>Rhabditida</taxon>
        <taxon>Tylenchina</taxon>
        <taxon>Tylenchomorpha</taxon>
        <taxon>Sphaerularioidea</taxon>
        <taxon>Anguinidae</taxon>
        <taxon>Anguininae</taxon>
        <taxon>Ditylenchus</taxon>
    </lineage>
</organism>
<keyword evidence="6" id="KW-0812">Transmembrane</keyword>
<evidence type="ECO:0000313" key="9">
    <source>
        <dbReference type="Proteomes" id="UP001201812"/>
    </source>
</evidence>
<dbReference type="GO" id="GO:0004674">
    <property type="term" value="F:protein serine/threonine kinase activity"/>
    <property type="evidence" value="ECO:0007669"/>
    <property type="project" value="UniProtKB-KW"/>
</dbReference>
<feature type="domain" description="Protein kinase" evidence="7">
    <location>
        <begin position="71"/>
        <end position="395"/>
    </location>
</feature>
<dbReference type="GO" id="GO:0005634">
    <property type="term" value="C:nucleus"/>
    <property type="evidence" value="ECO:0007669"/>
    <property type="project" value="TreeGrafter"/>
</dbReference>
<dbReference type="Gene3D" id="1.10.510.10">
    <property type="entry name" value="Transferase(Phosphotransferase) domain 1"/>
    <property type="match status" value="1"/>
</dbReference>
<keyword evidence="6" id="KW-1133">Transmembrane helix</keyword>
<dbReference type="SUPFAM" id="SSF56112">
    <property type="entry name" value="Protein kinase-like (PK-like)"/>
    <property type="match status" value="1"/>
</dbReference>
<name>A0AAD4R370_9BILA</name>
<dbReference type="Proteomes" id="UP001201812">
    <property type="component" value="Unassembled WGS sequence"/>
</dbReference>
<gene>
    <name evidence="8" type="ORF">DdX_12972</name>
</gene>
<keyword evidence="1" id="KW-0723">Serine/threonine-protein kinase</keyword>
<evidence type="ECO:0000256" key="4">
    <source>
        <dbReference type="ARBA" id="ARBA00022777"/>
    </source>
</evidence>
<protein>
    <submittedName>
        <fullName evidence="8">Protein kinase domain-containing protein</fullName>
    </submittedName>
</protein>
<keyword evidence="4 8" id="KW-0418">Kinase</keyword>
<dbReference type="AlphaFoldDB" id="A0AAD4R370"/>
<accession>A0AAD4R370</accession>
<comment type="caution">
    <text evidence="8">The sequence shown here is derived from an EMBL/GenBank/DDBJ whole genome shotgun (WGS) entry which is preliminary data.</text>
</comment>
<evidence type="ECO:0000256" key="2">
    <source>
        <dbReference type="ARBA" id="ARBA00022679"/>
    </source>
</evidence>
<keyword evidence="5" id="KW-0067">ATP-binding</keyword>
<evidence type="ECO:0000256" key="6">
    <source>
        <dbReference type="SAM" id="Phobius"/>
    </source>
</evidence>
<dbReference type="InterPro" id="IPR011009">
    <property type="entry name" value="Kinase-like_dom_sf"/>
</dbReference>
<dbReference type="SMART" id="SM00220">
    <property type="entry name" value="S_TKc"/>
    <property type="match status" value="1"/>
</dbReference>
<evidence type="ECO:0000256" key="1">
    <source>
        <dbReference type="ARBA" id="ARBA00022527"/>
    </source>
</evidence>
<evidence type="ECO:0000256" key="3">
    <source>
        <dbReference type="ARBA" id="ARBA00022741"/>
    </source>
</evidence>
<sequence>MIFRSILIAEIFISCLLCIGAHYVKLNGDQIKAFNDCKAKRSPADWKSEHKYFRIYKQAENINGTHYAELALVLREVGTETGGVKFRGPYVDKRVKYDHTDAVIIRGKTNSLVQRKIEKKTDELFDPLKNEINLLRCLPHHPFIERPEDLYVSTEVVKKSENGGELTAKVYHMIFDYHSTYVHGLITTGTLFDLIKKAGTKITDSTDKPSFRDHLDVVRFYMEICVLAIYHLHTLDMMHRDLRPSTFNVLRNGYLRLKDFAYAQTADSADNNKCDFAIAGYRAPEMYDAKKESQQYTKKVDIWGLGTTFLTILTGENYFITAKDIKDTIGEAKCFSKLSAKERRDVFSKSINKGLPFHDAMDGEKKELHDLLQNMLMVDPEHRFDIEAVLKHPYFTKARWDLIYREGIGAPVLPKLDEEKKKQQKYELTYEKRFLTEKSWDSPTEPQNHHSIHDFKPYSEESSYGISCEGTDEISEEFYFSDEYSLEVTLDTKDHTRRKIFHILNDGHFNKKSGLPVHKPVPYRGLPYGVPEVLTWTVLTNEQGTWSGEVKNAMLTFMNFLKNIASPHKVIKWGEKTVHDRLQDANVEVWVDTMHIKHEIEASTSNKQAIFEAGTKLEGGMKLVEKALEFGIGLIIKKLNKDKKYQLRWGVAYSQYKRKTTSKKRGNSMEGVVFRFMIQAIDPRNNNEIH</sequence>
<dbReference type="InterPro" id="IPR000719">
    <property type="entry name" value="Prot_kinase_dom"/>
</dbReference>
<dbReference type="GO" id="GO:0005524">
    <property type="term" value="F:ATP binding"/>
    <property type="evidence" value="ECO:0007669"/>
    <property type="project" value="UniProtKB-KW"/>
</dbReference>